<gene>
    <name evidence="1" type="ORF">S01H1_45323</name>
</gene>
<protein>
    <submittedName>
        <fullName evidence="1">Uncharacterized protein</fullName>
    </submittedName>
</protein>
<organism evidence="1">
    <name type="scientific">marine sediment metagenome</name>
    <dbReference type="NCBI Taxonomy" id="412755"/>
    <lineage>
        <taxon>unclassified sequences</taxon>
        <taxon>metagenomes</taxon>
        <taxon>ecological metagenomes</taxon>
    </lineage>
</organism>
<sequence>MAGSWEEQLATISKKQRGEIKRKYDRLLQNGDSIECVDATNDNLSQLFDEFVNTHQIHWNNLGKSGHFGAWPSAYEFHREIAAIQ</sequence>
<dbReference type="EMBL" id="BARS01028956">
    <property type="protein sequence ID" value="GAG00049.1"/>
    <property type="molecule type" value="Genomic_DNA"/>
</dbReference>
<comment type="caution">
    <text evidence="1">The sequence shown here is derived from an EMBL/GenBank/DDBJ whole genome shotgun (WGS) entry which is preliminary data.</text>
</comment>
<dbReference type="AlphaFoldDB" id="X0U2Q5"/>
<accession>X0U2Q5</accession>
<evidence type="ECO:0000313" key="1">
    <source>
        <dbReference type="EMBL" id="GAG00049.1"/>
    </source>
</evidence>
<name>X0U2Q5_9ZZZZ</name>
<reference evidence="1" key="1">
    <citation type="journal article" date="2014" name="Front. Microbiol.">
        <title>High frequency of phylogenetically diverse reductive dehalogenase-homologous genes in deep subseafloor sedimentary metagenomes.</title>
        <authorList>
            <person name="Kawai M."/>
            <person name="Futagami T."/>
            <person name="Toyoda A."/>
            <person name="Takaki Y."/>
            <person name="Nishi S."/>
            <person name="Hori S."/>
            <person name="Arai W."/>
            <person name="Tsubouchi T."/>
            <person name="Morono Y."/>
            <person name="Uchiyama I."/>
            <person name="Ito T."/>
            <person name="Fujiyama A."/>
            <person name="Inagaki F."/>
            <person name="Takami H."/>
        </authorList>
    </citation>
    <scope>NUCLEOTIDE SEQUENCE</scope>
    <source>
        <strain evidence="1">Expedition CK06-06</strain>
    </source>
</reference>
<feature type="non-terminal residue" evidence="1">
    <location>
        <position position="85"/>
    </location>
</feature>
<proteinExistence type="predicted"/>